<comment type="caution">
    <text evidence="2">The sequence shown here is derived from an EMBL/GenBank/DDBJ whole genome shotgun (WGS) entry which is preliminary data.</text>
</comment>
<proteinExistence type="predicted"/>
<reference evidence="2 3" key="1">
    <citation type="submission" date="2019-07" db="EMBL/GenBank/DDBJ databases">
        <title>Draft genome for Aliikangiella sp. M105.</title>
        <authorList>
            <person name="Wang G."/>
        </authorList>
    </citation>
    <scope>NUCLEOTIDE SEQUENCE [LARGE SCALE GENOMIC DNA]</scope>
    <source>
        <strain evidence="2 3">M105</strain>
    </source>
</reference>
<dbReference type="InterPro" id="IPR000873">
    <property type="entry name" value="AMP-dep_synth/lig_dom"/>
</dbReference>
<keyword evidence="3" id="KW-1185">Reference proteome</keyword>
<name>A0A545UEG5_9GAMM</name>
<evidence type="ECO:0000313" key="3">
    <source>
        <dbReference type="Proteomes" id="UP000315439"/>
    </source>
</evidence>
<sequence length="456" mass="51563">MLSQLNQILSQKHQSGCFDVCFDLSSNKTISSDKFRQDLARLSNKISLNSASKWLLSIESSYWFLVALFALLTQKKEVIICANRTPRWLDEINSEYDAIISESDLDIDNKLSINLDCGTESFNESQYQLSGAEVITFFTSGSTGAPKAIKKKLISLLNEVETLEEAFGLLVQNKTVVASVSHSHIYGLLFKLLWPFVTGRSWAEQQIEYPEQLLMAKRSERPFVFVSSPAFLSRIDLDLNGIEPTVTFSSGGPLSLAAAQLAKNYFKNVPIEIYGSTETGGIAHRQQTELTTPWKPFKKVVLEINNTDTILRSPHIAEKYGIVLDDQLEIFSDGQFILKGRKDRVVKLEEKRVSLTEIESYLETMTSVENSVALLLSGERHVLGVVIVLSSEGQLLLEEKGKRYLVEHWKRQMRQRFEPVTIPRKWRIVECIPLTSQSKLDTDSLLQLFCHSEKAS</sequence>
<evidence type="ECO:0000313" key="2">
    <source>
        <dbReference type="EMBL" id="TQV87862.1"/>
    </source>
</evidence>
<organism evidence="2 3">
    <name type="scientific">Aliikangiella coralliicola</name>
    <dbReference type="NCBI Taxonomy" id="2592383"/>
    <lineage>
        <taxon>Bacteria</taxon>
        <taxon>Pseudomonadati</taxon>
        <taxon>Pseudomonadota</taxon>
        <taxon>Gammaproteobacteria</taxon>
        <taxon>Oceanospirillales</taxon>
        <taxon>Pleioneaceae</taxon>
        <taxon>Aliikangiella</taxon>
    </lineage>
</organism>
<dbReference type="EMBL" id="VIKS01000006">
    <property type="protein sequence ID" value="TQV87862.1"/>
    <property type="molecule type" value="Genomic_DNA"/>
</dbReference>
<dbReference type="InterPro" id="IPR042099">
    <property type="entry name" value="ANL_N_sf"/>
</dbReference>
<dbReference type="PANTHER" id="PTHR45398:SF1">
    <property type="entry name" value="ENZYME, PUTATIVE (JCVI)-RELATED"/>
    <property type="match status" value="1"/>
</dbReference>
<dbReference type="SUPFAM" id="SSF56801">
    <property type="entry name" value="Acetyl-CoA synthetase-like"/>
    <property type="match status" value="1"/>
</dbReference>
<dbReference type="RefSeq" id="WP_142893523.1">
    <property type="nucleotide sequence ID" value="NZ_ML660163.1"/>
</dbReference>
<evidence type="ECO:0000259" key="1">
    <source>
        <dbReference type="Pfam" id="PF00501"/>
    </source>
</evidence>
<dbReference type="AlphaFoldDB" id="A0A545UEG5"/>
<dbReference type="Gene3D" id="3.40.50.12780">
    <property type="entry name" value="N-terminal domain of ligase-like"/>
    <property type="match status" value="1"/>
</dbReference>
<dbReference type="Gene3D" id="3.30.300.30">
    <property type="match status" value="1"/>
</dbReference>
<dbReference type="PANTHER" id="PTHR45398">
    <property type="match status" value="1"/>
</dbReference>
<dbReference type="Pfam" id="PF00501">
    <property type="entry name" value="AMP-binding"/>
    <property type="match status" value="1"/>
</dbReference>
<gene>
    <name evidence="2" type="ORF">FLL46_10815</name>
</gene>
<dbReference type="InterPro" id="IPR045851">
    <property type="entry name" value="AMP-bd_C_sf"/>
</dbReference>
<dbReference type="Proteomes" id="UP000315439">
    <property type="component" value="Unassembled WGS sequence"/>
</dbReference>
<dbReference type="OrthoDB" id="9787658at2"/>
<protein>
    <submittedName>
        <fullName evidence="2">Acyl-CoA synthetase</fullName>
    </submittedName>
</protein>
<feature type="domain" description="AMP-dependent synthetase/ligase" evidence="1">
    <location>
        <begin position="135"/>
        <end position="292"/>
    </location>
</feature>
<accession>A0A545UEG5</accession>